<proteinExistence type="predicted"/>
<name>A0ABQ7BGY2_BRACR</name>
<evidence type="ECO:0000313" key="1">
    <source>
        <dbReference type="EMBL" id="KAF3531416.1"/>
    </source>
</evidence>
<reference evidence="1 2" key="1">
    <citation type="journal article" date="2020" name="BMC Genomics">
        <title>Intraspecific diversification of the crop wild relative Brassica cretica Lam. using demographic model selection.</title>
        <authorList>
            <person name="Kioukis A."/>
            <person name="Michalopoulou V.A."/>
            <person name="Briers L."/>
            <person name="Pirintsos S."/>
            <person name="Studholme D.J."/>
            <person name="Pavlidis P."/>
            <person name="Sarris P.F."/>
        </authorList>
    </citation>
    <scope>NUCLEOTIDE SEQUENCE [LARGE SCALE GENOMIC DNA]</scope>
    <source>
        <strain evidence="2">cv. PFS-1207/04</strain>
    </source>
</reference>
<dbReference type="EMBL" id="QGKV02001507">
    <property type="protein sequence ID" value="KAF3531416.1"/>
    <property type="molecule type" value="Genomic_DNA"/>
</dbReference>
<dbReference type="Proteomes" id="UP000266723">
    <property type="component" value="Unassembled WGS sequence"/>
</dbReference>
<protein>
    <submittedName>
        <fullName evidence="1">Uncharacterized protein</fullName>
    </submittedName>
</protein>
<gene>
    <name evidence="1" type="ORF">DY000_02037662</name>
</gene>
<organism evidence="1 2">
    <name type="scientific">Brassica cretica</name>
    <name type="common">Mustard</name>
    <dbReference type="NCBI Taxonomy" id="69181"/>
    <lineage>
        <taxon>Eukaryota</taxon>
        <taxon>Viridiplantae</taxon>
        <taxon>Streptophyta</taxon>
        <taxon>Embryophyta</taxon>
        <taxon>Tracheophyta</taxon>
        <taxon>Spermatophyta</taxon>
        <taxon>Magnoliopsida</taxon>
        <taxon>eudicotyledons</taxon>
        <taxon>Gunneridae</taxon>
        <taxon>Pentapetalae</taxon>
        <taxon>rosids</taxon>
        <taxon>malvids</taxon>
        <taxon>Brassicales</taxon>
        <taxon>Brassicaceae</taxon>
        <taxon>Brassiceae</taxon>
        <taxon>Brassica</taxon>
    </lineage>
</organism>
<accession>A0ABQ7BGY2</accession>
<sequence>MCQSHSGGPQSNMHRSKVDCVMWYNMNISHYGAGVIIYIDSSDPLVLIVEVSCAKLMNHVAREKGCSVKIFNNRVSLPMQKEAGSNG</sequence>
<evidence type="ECO:0000313" key="2">
    <source>
        <dbReference type="Proteomes" id="UP000266723"/>
    </source>
</evidence>
<comment type="caution">
    <text evidence="1">The sequence shown here is derived from an EMBL/GenBank/DDBJ whole genome shotgun (WGS) entry which is preliminary data.</text>
</comment>
<keyword evidence="2" id="KW-1185">Reference proteome</keyword>